<keyword evidence="4" id="KW-1185">Reference proteome</keyword>
<dbReference type="PANTHER" id="PTHR36440:SF1">
    <property type="entry name" value="PUTATIVE (AFU_ORTHOLOGUE AFUA_8G07350)-RELATED"/>
    <property type="match status" value="1"/>
</dbReference>
<dbReference type="EMBL" id="MZZM01000042">
    <property type="protein sequence ID" value="ORJ53004.1"/>
    <property type="molecule type" value="Genomic_DNA"/>
</dbReference>
<feature type="region of interest" description="Disordered" evidence="1">
    <location>
        <begin position="160"/>
        <end position="180"/>
    </location>
</feature>
<evidence type="ECO:0000259" key="2">
    <source>
        <dbReference type="Pfam" id="PF07883"/>
    </source>
</evidence>
<dbReference type="InterPro" id="IPR011051">
    <property type="entry name" value="RmlC_Cupin_sf"/>
</dbReference>
<dbReference type="SUPFAM" id="SSF51182">
    <property type="entry name" value="RmlC-like cupins"/>
    <property type="match status" value="1"/>
</dbReference>
<dbReference type="PANTHER" id="PTHR36440">
    <property type="entry name" value="PUTATIVE (AFU_ORTHOLOGUE AFUA_8G07350)-RELATED"/>
    <property type="match status" value="1"/>
</dbReference>
<dbReference type="InterPro" id="IPR014710">
    <property type="entry name" value="RmlC-like_jellyroll"/>
</dbReference>
<feature type="domain" description="Cupin type-2" evidence="2">
    <location>
        <begin position="48"/>
        <end position="107"/>
    </location>
</feature>
<dbReference type="AlphaFoldDB" id="A0A1X0XJD7"/>
<sequence>MIPQVSAPFAKSRANAPAYWLIDIVWYILVDGEDSGGSFSLIEQYMREGSGPIPHVHAFIDEWFYVLEGKIDFTVGDDRFTAGPGDSLWIPRNTVHVFTSMTDCHVLNAYTPAGFEQVVKGSGTPAAARELPPKDFPQPSEDVFRLFYNNYWCAQADKSWSQPKAGVGPGDRVLDGSGRQ</sequence>
<name>A0A1X0XJD7_MYCSI</name>
<reference evidence="3 4" key="1">
    <citation type="submission" date="2017-03" db="EMBL/GenBank/DDBJ databases">
        <title>Genomic insights into Mycobacterium simiae human colonization.</title>
        <authorList>
            <person name="Steffani J.L."/>
            <person name="Brunck M.E."/>
            <person name="Cruz E."/>
            <person name="Montiel R."/>
            <person name="Barona F."/>
        </authorList>
    </citation>
    <scope>NUCLEOTIDE SEQUENCE [LARGE SCALE GENOMIC DNA]</scope>
    <source>
        <strain evidence="3 4">MsiGto</strain>
    </source>
</reference>
<proteinExistence type="predicted"/>
<protein>
    <recommendedName>
        <fullName evidence="2">Cupin type-2 domain-containing protein</fullName>
    </recommendedName>
</protein>
<dbReference type="Proteomes" id="UP000193040">
    <property type="component" value="Unassembled WGS sequence"/>
</dbReference>
<evidence type="ECO:0000313" key="4">
    <source>
        <dbReference type="Proteomes" id="UP000193040"/>
    </source>
</evidence>
<dbReference type="InterPro" id="IPR013096">
    <property type="entry name" value="Cupin_2"/>
</dbReference>
<organism evidence="3 4">
    <name type="scientific">Mycobacterium simiae</name>
    <name type="common">Mycobacterium habana</name>
    <dbReference type="NCBI Taxonomy" id="1784"/>
    <lineage>
        <taxon>Bacteria</taxon>
        <taxon>Bacillati</taxon>
        <taxon>Actinomycetota</taxon>
        <taxon>Actinomycetes</taxon>
        <taxon>Mycobacteriales</taxon>
        <taxon>Mycobacteriaceae</taxon>
        <taxon>Mycobacterium</taxon>
        <taxon>Mycobacterium simiae complex</taxon>
    </lineage>
</organism>
<gene>
    <name evidence="3" type="ORF">B5M45_29795</name>
</gene>
<comment type="caution">
    <text evidence="3">The sequence shown here is derived from an EMBL/GenBank/DDBJ whole genome shotgun (WGS) entry which is preliminary data.</text>
</comment>
<evidence type="ECO:0000256" key="1">
    <source>
        <dbReference type="SAM" id="MobiDB-lite"/>
    </source>
</evidence>
<accession>A0A1X0XJD7</accession>
<dbReference type="Gene3D" id="2.60.120.10">
    <property type="entry name" value="Jelly Rolls"/>
    <property type="match status" value="1"/>
</dbReference>
<evidence type="ECO:0000313" key="3">
    <source>
        <dbReference type="EMBL" id="ORJ53004.1"/>
    </source>
</evidence>
<dbReference type="Pfam" id="PF07883">
    <property type="entry name" value="Cupin_2"/>
    <property type="match status" value="1"/>
</dbReference>
<dbReference type="RefSeq" id="WP_084953985.1">
    <property type="nucleotide sequence ID" value="NZ_MZZM01000042.1"/>
</dbReference>
<dbReference type="InterPro" id="IPR053146">
    <property type="entry name" value="QDO-like"/>
</dbReference>